<keyword evidence="2" id="KW-1185">Reference proteome</keyword>
<dbReference type="HOGENOM" id="CLU_2521524_0_0_11"/>
<dbReference type="STRING" id="479433.Caci_5579"/>
<name>C7QAW5_CATAD</name>
<sequence>MQSLEKSLEDTGLEAVISRLRNHDPEVLADLAQRQLRHRRRRRRGRRERIGLPRAGEMGVSAKYGYWDVGAFSRARPTGFGLPR</sequence>
<dbReference type="AlphaFoldDB" id="C7QAW5"/>
<dbReference type="InParanoid" id="C7QAW5"/>
<gene>
    <name evidence="1" type="ordered locus">Caci_5579</name>
</gene>
<dbReference type="KEGG" id="cai:Caci_5579"/>
<dbReference type="EMBL" id="CP001700">
    <property type="protein sequence ID" value="ACU74438.1"/>
    <property type="molecule type" value="Genomic_DNA"/>
</dbReference>
<protein>
    <submittedName>
        <fullName evidence="1">Uncharacterized protein</fullName>
    </submittedName>
</protein>
<evidence type="ECO:0000313" key="1">
    <source>
        <dbReference type="EMBL" id="ACU74438.1"/>
    </source>
</evidence>
<reference evidence="1 2" key="1">
    <citation type="journal article" date="2009" name="Stand. Genomic Sci.">
        <title>Complete genome sequence of Catenulispora acidiphila type strain (ID 139908).</title>
        <authorList>
            <person name="Copeland A."/>
            <person name="Lapidus A."/>
            <person name="Glavina Del Rio T."/>
            <person name="Nolan M."/>
            <person name="Lucas S."/>
            <person name="Chen F."/>
            <person name="Tice H."/>
            <person name="Cheng J.F."/>
            <person name="Bruce D."/>
            <person name="Goodwin L."/>
            <person name="Pitluck S."/>
            <person name="Mikhailova N."/>
            <person name="Pati A."/>
            <person name="Ivanova N."/>
            <person name="Mavromatis K."/>
            <person name="Chen A."/>
            <person name="Palaniappan K."/>
            <person name="Chain P."/>
            <person name="Land M."/>
            <person name="Hauser L."/>
            <person name="Chang Y.J."/>
            <person name="Jeffries C.D."/>
            <person name="Chertkov O."/>
            <person name="Brettin T."/>
            <person name="Detter J.C."/>
            <person name="Han C."/>
            <person name="Ali Z."/>
            <person name="Tindall B.J."/>
            <person name="Goker M."/>
            <person name="Bristow J."/>
            <person name="Eisen J.A."/>
            <person name="Markowitz V."/>
            <person name="Hugenholtz P."/>
            <person name="Kyrpides N.C."/>
            <person name="Klenk H.P."/>
        </authorList>
    </citation>
    <scope>NUCLEOTIDE SEQUENCE [LARGE SCALE GENOMIC DNA]</scope>
    <source>
        <strain evidence="2">DSM 44928 / JCM 14897 / NBRC 102108 / NRRL B-24433 / ID139908</strain>
    </source>
</reference>
<dbReference type="Proteomes" id="UP000000851">
    <property type="component" value="Chromosome"/>
</dbReference>
<organism evidence="1 2">
    <name type="scientific">Catenulispora acidiphila (strain DSM 44928 / JCM 14897 / NBRC 102108 / NRRL B-24433 / ID139908)</name>
    <dbReference type="NCBI Taxonomy" id="479433"/>
    <lineage>
        <taxon>Bacteria</taxon>
        <taxon>Bacillati</taxon>
        <taxon>Actinomycetota</taxon>
        <taxon>Actinomycetes</taxon>
        <taxon>Catenulisporales</taxon>
        <taxon>Catenulisporaceae</taxon>
        <taxon>Catenulispora</taxon>
    </lineage>
</organism>
<accession>C7QAW5</accession>
<evidence type="ECO:0000313" key="2">
    <source>
        <dbReference type="Proteomes" id="UP000000851"/>
    </source>
</evidence>
<proteinExistence type="predicted"/>